<dbReference type="PANTHER" id="PTHR13162:SF8">
    <property type="entry name" value="CCR4-NOT TRANSCRIPTION COMPLEX SUBUNIT 1"/>
    <property type="match status" value="1"/>
</dbReference>
<name>A0A7G2CMC1_9TRYP</name>
<evidence type="ECO:0000259" key="3">
    <source>
        <dbReference type="Pfam" id="PF12842"/>
    </source>
</evidence>
<dbReference type="AlphaFoldDB" id="A0A7G2CMC1"/>
<feature type="domain" description="CCR4-Not complex component Not1 C-terminal" evidence="2">
    <location>
        <begin position="719"/>
        <end position="1073"/>
    </location>
</feature>
<reference evidence="4 5" key="1">
    <citation type="submission" date="2020-08" db="EMBL/GenBank/DDBJ databases">
        <authorList>
            <person name="Newling K."/>
            <person name="Davey J."/>
            <person name="Forrester S."/>
        </authorList>
    </citation>
    <scope>NUCLEOTIDE SEQUENCE [LARGE SCALE GENOMIC DNA]</scope>
    <source>
        <strain evidence="5">Crithidia deanei Carvalho (ATCC PRA-265)</strain>
    </source>
</reference>
<protein>
    <recommendedName>
        <fullName evidence="6">CCR4-Not complex component, Not1</fullName>
    </recommendedName>
</protein>
<dbReference type="GO" id="GO:0060090">
    <property type="term" value="F:molecular adaptor activity"/>
    <property type="evidence" value="ECO:0007669"/>
    <property type="project" value="TreeGrafter"/>
</dbReference>
<proteinExistence type="predicted"/>
<dbReference type="InterPro" id="IPR040398">
    <property type="entry name" value="Not1"/>
</dbReference>
<gene>
    <name evidence="4" type="ORF">ADEAN_000850300</name>
</gene>
<feature type="domain" description="CCR4-NOT transcription complex subunit 1" evidence="3">
    <location>
        <begin position="104"/>
        <end position="218"/>
    </location>
</feature>
<dbReference type="EMBL" id="LR877163">
    <property type="protein sequence ID" value="CAD2220978.1"/>
    <property type="molecule type" value="Genomic_DNA"/>
</dbReference>
<dbReference type="GO" id="GO:0000288">
    <property type="term" value="P:nuclear-transcribed mRNA catabolic process, deadenylation-dependent decay"/>
    <property type="evidence" value="ECO:0007669"/>
    <property type="project" value="TreeGrafter"/>
</dbReference>
<keyword evidence="5" id="KW-1185">Reference proteome</keyword>
<dbReference type="PANTHER" id="PTHR13162">
    <property type="entry name" value="CCR4-NOT TRANSCRIPTION COMPLEX"/>
    <property type="match status" value="1"/>
</dbReference>
<accession>A0A7G2CMC1</accession>
<dbReference type="InterPro" id="IPR024557">
    <property type="entry name" value="CNOT1_dom_4"/>
</dbReference>
<dbReference type="InterPro" id="IPR007196">
    <property type="entry name" value="CCR4-Not_Not1_C"/>
</dbReference>
<evidence type="ECO:0000259" key="2">
    <source>
        <dbReference type="Pfam" id="PF04054"/>
    </source>
</evidence>
<dbReference type="GO" id="GO:0030015">
    <property type="term" value="C:CCR4-NOT core complex"/>
    <property type="evidence" value="ECO:0007669"/>
    <property type="project" value="InterPro"/>
</dbReference>
<dbReference type="GO" id="GO:0000932">
    <property type="term" value="C:P-body"/>
    <property type="evidence" value="ECO:0007669"/>
    <property type="project" value="TreeGrafter"/>
</dbReference>
<dbReference type="Gene3D" id="1.25.40.790">
    <property type="match status" value="1"/>
</dbReference>
<dbReference type="Gene3D" id="1.25.40.800">
    <property type="match status" value="1"/>
</dbReference>
<evidence type="ECO:0000313" key="4">
    <source>
        <dbReference type="EMBL" id="CAD2220978.1"/>
    </source>
</evidence>
<evidence type="ECO:0000313" key="5">
    <source>
        <dbReference type="Proteomes" id="UP000515908"/>
    </source>
</evidence>
<feature type="region of interest" description="Disordered" evidence="1">
    <location>
        <begin position="1"/>
        <end position="46"/>
    </location>
</feature>
<dbReference type="Pfam" id="PF04054">
    <property type="entry name" value="Not1"/>
    <property type="match status" value="1"/>
</dbReference>
<dbReference type="Pfam" id="PF12842">
    <property type="entry name" value="DUF3819"/>
    <property type="match status" value="1"/>
</dbReference>
<dbReference type="Proteomes" id="UP000515908">
    <property type="component" value="Chromosome 19"/>
</dbReference>
<organism evidence="4 5">
    <name type="scientific">Angomonas deanei</name>
    <dbReference type="NCBI Taxonomy" id="59799"/>
    <lineage>
        <taxon>Eukaryota</taxon>
        <taxon>Discoba</taxon>
        <taxon>Euglenozoa</taxon>
        <taxon>Kinetoplastea</taxon>
        <taxon>Metakinetoplastina</taxon>
        <taxon>Trypanosomatida</taxon>
        <taxon>Trypanosomatidae</taxon>
        <taxon>Strigomonadinae</taxon>
        <taxon>Angomonas</taxon>
    </lineage>
</organism>
<evidence type="ECO:0000256" key="1">
    <source>
        <dbReference type="SAM" id="MobiDB-lite"/>
    </source>
</evidence>
<feature type="compositionally biased region" description="Pro residues" evidence="1">
    <location>
        <begin position="1"/>
        <end position="18"/>
    </location>
</feature>
<dbReference type="GO" id="GO:0017148">
    <property type="term" value="P:negative regulation of translation"/>
    <property type="evidence" value="ECO:0007669"/>
    <property type="project" value="InterPro"/>
</dbReference>
<sequence>MMQVDQPPPHLSSPPPSARPLQATAAPFDPSGQGFARPSPQPPAEVVPFQLGTREVVPRPPVLILPTNVRVVAGLEKLLGEATGKFRAELASLLDRMAVNICDSPLARRPASIAVITSYALIRKDMNYFTNPAETVRSAEAMVRSLTANLCFSSIKKLADMIDQTLTQDGLLSRYPQLPQQPDVIALLATLNEDLLLRRIESISATRAWESLAEQLQAIKERPRYPIMEQLRGLDPNLFPFQHISPPQLDVYADYYNTLPVLNVFNALLRSVEDAVSRVGAVKPGEAPVELSLATLESATDDARRTLFDRVQSAIGFIKPESVVHEASVAIQKLMHCAEVHIQTLEKCTPADAEKCKPVLNANQFLMSFYILILKHCAAANQPAVQEEVTRVYLKQDFKFGYPKVMVPLVCELIAVDAINLKMFDMQLAQSVSRHLKFAGDFIDSAFQQLKLVSRSNVSVTLSALTKLTSERRASRYSMQVPPSPPMTDTPALFQLVPPNVTTLQLPQSPEGRDEAFAKTTLTLVMEWVEKYQERTIRSMRFVQTLQENNMLDSKNLLQFLSIALRMCVEHYATVYLQLERTWEEKLPDHTLRATRPAGPVPYRVPFDTKLFTLCDAFAELVHVLLRCCGIRQDRGGNEAAAKNNKQAENTLLKRVLDMIRNVFHQHYETTVNKKIPAGAERLLGENAAFIPIFQQQPYVRVISNILISLDRESNGLRDSAEVTASVQDFLLSLAPAQYPAFAFGWLELVSHRITIRRSTDASQERFVKLLVCAFRFIELITPTHNSISANGVLFVKCVFKLVVMLLHDFALFLATHYFPLANAIPPHCAQLMNCVLSSFPSEMTLEPPFVEVKSDNPILQRKLSPETTASQQAEIKRIFTAAANSGFNVPELIDRYIRSNDEVIPEEVSQQVLRGVQNTDYRPQRVLLNAIVLHVAITHLSVMPDTTKIEEILPQSNAMRLFRYLCLHFDTQYRYLLLVSFTIHMRFHNIQTNYFSLLFGFLFLPDPSTPEKLQIFIQEQITRALVEKTVIHQPHPWGVMSTFVGLMRDSKFNFWEKSFVTAPHLDQMFAKLKKTIDTTRAKAS</sequence>
<evidence type="ECO:0008006" key="6">
    <source>
        <dbReference type="Google" id="ProtNLM"/>
    </source>
</evidence>
<dbReference type="VEuPathDB" id="TriTrypDB:ADEAN_000850300"/>